<feature type="binding site" evidence="16">
    <location>
        <position position="67"/>
    </location>
    <ligand>
        <name>Zn(2+)</name>
        <dbReference type="ChEBI" id="CHEBI:29105"/>
        <note>catalytic</note>
    </ligand>
</feature>
<feature type="transmembrane region" description="Helical" evidence="14">
    <location>
        <begin position="107"/>
        <end position="128"/>
    </location>
</feature>
<evidence type="ECO:0000313" key="19">
    <source>
        <dbReference type="Proteomes" id="UP000245166"/>
    </source>
</evidence>
<keyword evidence="13 14" id="KW-0472">Membrane</keyword>
<dbReference type="GO" id="GO:0046872">
    <property type="term" value="F:metal ion binding"/>
    <property type="evidence" value="ECO:0007669"/>
    <property type="project" value="UniProtKB-UniRule"/>
</dbReference>
<dbReference type="RefSeq" id="WP_109227968.1">
    <property type="nucleotide sequence ID" value="NZ_PYHR01000002.1"/>
</dbReference>
<feature type="domain" description="Peptidase M50" evidence="17">
    <location>
        <begin position="56"/>
        <end position="128"/>
    </location>
</feature>
<evidence type="ECO:0000256" key="12">
    <source>
        <dbReference type="ARBA" id="ARBA00023122"/>
    </source>
</evidence>
<evidence type="ECO:0000256" key="5">
    <source>
        <dbReference type="ARBA" id="ARBA00022692"/>
    </source>
</evidence>
<evidence type="ECO:0000256" key="8">
    <source>
        <dbReference type="ARBA" id="ARBA00022801"/>
    </source>
</evidence>
<evidence type="ECO:0000256" key="15">
    <source>
        <dbReference type="PIRSR" id="PIRSR006404-1"/>
    </source>
</evidence>
<keyword evidence="3 14" id="KW-1003">Cell membrane</keyword>
<protein>
    <recommendedName>
        <fullName evidence="14">Zinc metalloprotease</fullName>
    </recommendedName>
</protein>
<dbReference type="InterPro" id="IPR016483">
    <property type="entry name" value="UCP006404_Pept_M50_CBS"/>
</dbReference>
<dbReference type="AlphaFoldDB" id="A0A2U1ZRG4"/>
<comment type="caution">
    <text evidence="18">The sequence shown here is derived from an EMBL/GenBank/DDBJ whole genome shotgun (WGS) entry which is preliminary data.</text>
</comment>
<comment type="subcellular location">
    <subcellularLocation>
        <location evidence="1 14">Cell membrane</location>
        <topology evidence="1 14">Multi-pass membrane protein</topology>
    </subcellularLocation>
</comment>
<evidence type="ECO:0000256" key="2">
    <source>
        <dbReference type="ARBA" id="ARBA00007931"/>
    </source>
</evidence>
<dbReference type="InterPro" id="IPR008915">
    <property type="entry name" value="Peptidase_M50"/>
</dbReference>
<dbReference type="OrthoDB" id="9781963at2"/>
<dbReference type="GO" id="GO:0008237">
    <property type="term" value="F:metallopeptidase activity"/>
    <property type="evidence" value="ECO:0007669"/>
    <property type="project" value="UniProtKB-UniRule"/>
</dbReference>
<evidence type="ECO:0000256" key="7">
    <source>
        <dbReference type="ARBA" id="ARBA00022737"/>
    </source>
</evidence>
<evidence type="ECO:0000256" key="14">
    <source>
        <dbReference type="PIRNR" id="PIRNR006404"/>
    </source>
</evidence>
<keyword evidence="5 14" id="KW-0812">Transmembrane</keyword>
<keyword evidence="8 14" id="KW-0378">Hydrolase</keyword>
<dbReference type="PANTHER" id="PTHR39188:SF3">
    <property type="entry name" value="STAGE IV SPORULATION PROTEIN FB"/>
    <property type="match status" value="1"/>
</dbReference>
<dbReference type="GO" id="GO:0006508">
    <property type="term" value="P:proteolysis"/>
    <property type="evidence" value="ECO:0007669"/>
    <property type="project" value="UniProtKB-KW"/>
</dbReference>
<dbReference type="PANTHER" id="PTHR39188">
    <property type="entry name" value="MEMBRANE-ASSOCIATED ZINC METALLOPROTEASE M50B"/>
    <property type="match status" value="1"/>
</dbReference>
<feature type="domain" description="Peptidase M50" evidence="17">
    <location>
        <begin position="139"/>
        <end position="179"/>
    </location>
</feature>
<evidence type="ECO:0000256" key="3">
    <source>
        <dbReference type="ARBA" id="ARBA00022475"/>
    </source>
</evidence>
<evidence type="ECO:0000256" key="16">
    <source>
        <dbReference type="PIRSR" id="PIRSR006404-2"/>
    </source>
</evidence>
<name>A0A2U1ZRG4_9MICO</name>
<gene>
    <name evidence="18" type="ORF">C8046_01530</name>
</gene>
<sequence>MKRPGWRLGAVGGSPVYLAPSWLLVAAILTVLFLPTVQRAAPGLGTPAAVAAAATFPVLLFASVLAHELAHGAAARLVGAQVREYVITFWGGHTSFGAELRTPGASAVVSAAGPLANVALAVVGWLTLEALPGGLSAVIVAALTYANVIVAGFNLLPGNPLDGGRILEALIWKVTGDRDTGTIGAGWVGRVLAVVIAVVVLGLPLLRGQQPGLTTAVWAVLVAGLVYNGATQSIRLGRARRSAAGFDLRPLVRPAVVVAEGATLAQVPRPPIGMATSDVVVVDGTGRPVAVLDAAAVATVPPHAHASTPVTAVARTLPAEAVLTATAGADALGALARGVSASDVVVLVGPHGILGTATRDSVVAALAPRDR</sequence>
<accession>A0A2U1ZRG4</accession>
<dbReference type="EMBL" id="PYHR01000002">
    <property type="protein sequence ID" value="PWD49585.1"/>
    <property type="molecule type" value="Genomic_DNA"/>
</dbReference>
<dbReference type="Proteomes" id="UP000245166">
    <property type="component" value="Unassembled WGS sequence"/>
</dbReference>
<dbReference type="GO" id="GO:0005886">
    <property type="term" value="C:plasma membrane"/>
    <property type="evidence" value="ECO:0007669"/>
    <property type="project" value="UniProtKB-SubCell"/>
</dbReference>
<keyword evidence="10 14" id="KW-1133">Transmembrane helix</keyword>
<keyword evidence="19" id="KW-1185">Reference proteome</keyword>
<reference evidence="18 19" key="1">
    <citation type="submission" date="2018-03" db="EMBL/GenBank/DDBJ databases">
        <title>Genome assembly of novel Miniimonas species PCH200.</title>
        <authorList>
            <person name="Thakur V."/>
            <person name="Kumar V."/>
            <person name="Singh D."/>
        </authorList>
    </citation>
    <scope>NUCLEOTIDE SEQUENCE [LARGE SCALE GENOMIC DNA]</scope>
    <source>
        <strain evidence="18 19">PCH200</strain>
    </source>
</reference>
<keyword evidence="12" id="KW-0129">CBS domain</keyword>
<feature type="binding site" evidence="16">
    <location>
        <position position="162"/>
    </location>
    <ligand>
        <name>Zn(2+)</name>
        <dbReference type="ChEBI" id="CHEBI:29105"/>
        <note>catalytic</note>
    </ligand>
</feature>
<feature type="transmembrane region" description="Helical" evidence="14">
    <location>
        <begin position="212"/>
        <end position="230"/>
    </location>
</feature>
<keyword evidence="11 14" id="KW-0482">Metalloprotease</keyword>
<dbReference type="PIRSF" id="PIRSF006404">
    <property type="entry name" value="UCP006404_Pept_M50_CBS"/>
    <property type="match status" value="1"/>
</dbReference>
<keyword evidence="4 14" id="KW-0645">Protease</keyword>
<comment type="similarity">
    <text evidence="2 14">Belongs to the peptidase M50B family.</text>
</comment>
<feature type="active site" evidence="15">
    <location>
        <position position="68"/>
    </location>
</feature>
<feature type="transmembrane region" description="Helical" evidence="14">
    <location>
        <begin position="187"/>
        <end position="206"/>
    </location>
</feature>
<evidence type="ECO:0000259" key="17">
    <source>
        <dbReference type="Pfam" id="PF02163"/>
    </source>
</evidence>
<evidence type="ECO:0000256" key="11">
    <source>
        <dbReference type="ARBA" id="ARBA00023049"/>
    </source>
</evidence>
<evidence type="ECO:0000256" key="13">
    <source>
        <dbReference type="ARBA" id="ARBA00023136"/>
    </source>
</evidence>
<evidence type="ECO:0000256" key="4">
    <source>
        <dbReference type="ARBA" id="ARBA00022670"/>
    </source>
</evidence>
<evidence type="ECO:0000256" key="9">
    <source>
        <dbReference type="ARBA" id="ARBA00022833"/>
    </source>
</evidence>
<feature type="transmembrane region" description="Helical" evidence="14">
    <location>
        <begin position="49"/>
        <end position="66"/>
    </location>
</feature>
<evidence type="ECO:0000256" key="6">
    <source>
        <dbReference type="ARBA" id="ARBA00022723"/>
    </source>
</evidence>
<keyword evidence="6 14" id="KW-0479">Metal-binding</keyword>
<evidence type="ECO:0000256" key="1">
    <source>
        <dbReference type="ARBA" id="ARBA00004651"/>
    </source>
</evidence>
<evidence type="ECO:0000313" key="18">
    <source>
        <dbReference type="EMBL" id="PWD49585.1"/>
    </source>
</evidence>
<feature type="binding site" evidence="16">
    <location>
        <position position="71"/>
    </location>
    <ligand>
        <name>Zn(2+)</name>
        <dbReference type="ChEBI" id="CHEBI:29105"/>
        <note>catalytic</note>
    </ligand>
</feature>
<proteinExistence type="inferred from homology"/>
<dbReference type="Pfam" id="PF02163">
    <property type="entry name" value="Peptidase_M50"/>
    <property type="match status" value="2"/>
</dbReference>
<keyword evidence="9 14" id="KW-0862">Zinc</keyword>
<comment type="cofactor">
    <cofactor evidence="14 16">
        <name>Zn(2+)</name>
        <dbReference type="ChEBI" id="CHEBI:29105"/>
    </cofactor>
    <text evidence="14 16">Binds 1 zinc ion per subunit.</text>
</comment>
<evidence type="ECO:0000256" key="10">
    <source>
        <dbReference type="ARBA" id="ARBA00022989"/>
    </source>
</evidence>
<feature type="transmembrane region" description="Helical" evidence="14">
    <location>
        <begin position="134"/>
        <end position="156"/>
    </location>
</feature>
<keyword evidence="7" id="KW-0677">Repeat</keyword>
<organism evidence="18 19">
    <name type="scientific">Serinibacter arcticus</name>
    <dbReference type="NCBI Taxonomy" id="1655435"/>
    <lineage>
        <taxon>Bacteria</taxon>
        <taxon>Bacillati</taxon>
        <taxon>Actinomycetota</taxon>
        <taxon>Actinomycetes</taxon>
        <taxon>Micrococcales</taxon>
        <taxon>Beutenbergiaceae</taxon>
        <taxon>Serinibacter</taxon>
    </lineage>
</organism>